<dbReference type="EMBL" id="LT796768">
    <property type="protein sequence ID" value="SKB09221.1"/>
    <property type="molecule type" value="Genomic_DNA"/>
</dbReference>
<evidence type="ECO:0008006" key="4">
    <source>
        <dbReference type="Google" id="ProtNLM"/>
    </source>
</evidence>
<reference evidence="3" key="1">
    <citation type="submission" date="2017-02" db="EMBL/GenBank/DDBJ databases">
        <authorList>
            <person name="Varghese N."/>
            <person name="Submissions S."/>
        </authorList>
    </citation>
    <scope>NUCLEOTIDE SEQUENCE [LARGE SCALE GENOMIC DNA]</scope>
    <source>
        <strain evidence="3">9H-4</strain>
    </source>
</reference>
<keyword evidence="1" id="KW-1133">Transmembrane helix</keyword>
<dbReference type="Proteomes" id="UP000191040">
    <property type="component" value="Chromosome I"/>
</dbReference>
<dbReference type="RefSeq" id="WP_153303013.1">
    <property type="nucleotide sequence ID" value="NZ_LT796768.1"/>
</dbReference>
<proteinExistence type="predicted"/>
<accession>A0A1T4Z6K3</accession>
<name>A0A1T4Z6K3_9ACTN</name>
<evidence type="ECO:0000313" key="3">
    <source>
        <dbReference type="Proteomes" id="UP000191040"/>
    </source>
</evidence>
<feature type="transmembrane region" description="Helical" evidence="1">
    <location>
        <begin position="37"/>
        <end position="57"/>
    </location>
</feature>
<sequence>MNDAPPPQDPWVAFGRVAGGVIFYGGAGFLLDRWWDTSFMVAIGVVVGAALGIYTVAMAQRES</sequence>
<dbReference type="OrthoDB" id="5193039at2"/>
<dbReference type="AlphaFoldDB" id="A0A1T4Z6K3"/>
<gene>
    <name evidence="2" type="ORF">SAMN06295964_2565</name>
</gene>
<feature type="transmembrane region" description="Helical" evidence="1">
    <location>
        <begin position="12"/>
        <end position="31"/>
    </location>
</feature>
<keyword evidence="1" id="KW-0472">Membrane</keyword>
<organism evidence="2 3">
    <name type="scientific">Aeromicrobium choanae</name>
    <dbReference type="NCBI Taxonomy" id="1736691"/>
    <lineage>
        <taxon>Bacteria</taxon>
        <taxon>Bacillati</taxon>
        <taxon>Actinomycetota</taxon>
        <taxon>Actinomycetes</taxon>
        <taxon>Propionibacteriales</taxon>
        <taxon>Nocardioidaceae</taxon>
        <taxon>Aeromicrobium</taxon>
    </lineage>
</organism>
<protein>
    <recommendedName>
        <fullName evidence="4">F0F1-ATPase subunit Ca2+/Mg2+ transporter</fullName>
    </recommendedName>
</protein>
<dbReference type="STRING" id="1736691.SAMN06295964_2565"/>
<evidence type="ECO:0000313" key="2">
    <source>
        <dbReference type="EMBL" id="SKB09221.1"/>
    </source>
</evidence>
<evidence type="ECO:0000256" key="1">
    <source>
        <dbReference type="SAM" id="Phobius"/>
    </source>
</evidence>
<keyword evidence="3" id="KW-1185">Reference proteome</keyword>
<keyword evidence="1" id="KW-0812">Transmembrane</keyword>